<protein>
    <submittedName>
        <fullName evidence="1">DUF4307 domain-containing protein</fullName>
    </submittedName>
</protein>
<dbReference type="RefSeq" id="WP_005186042.1">
    <property type="nucleotide sequence ID" value="NZ_CP045804.1"/>
</dbReference>
<dbReference type="InterPro" id="IPR025443">
    <property type="entry name" value="DUF4307"/>
</dbReference>
<dbReference type="Pfam" id="PF14155">
    <property type="entry name" value="DUF4307"/>
    <property type="match status" value="1"/>
</dbReference>
<dbReference type="AlphaFoldDB" id="A0A857MC73"/>
<reference evidence="1" key="1">
    <citation type="journal article" date="2021" name="Nat. Microbiol.">
        <title>Cocultivation of an ultrasmall environmental parasitic bacterium with lytic ability against bacteria associated with wastewater foams.</title>
        <authorList>
            <person name="Batinovic S."/>
            <person name="Rose J.J.A."/>
            <person name="Ratcliffe J."/>
            <person name="Seviour R.J."/>
            <person name="Petrovski S."/>
        </authorList>
    </citation>
    <scope>NUCLEOTIDE SEQUENCE</scope>
    <source>
        <strain evidence="1">CON44</strain>
    </source>
</reference>
<organism evidence="1">
    <name type="scientific">Gordonia amarae</name>
    <dbReference type="NCBI Taxonomy" id="36821"/>
    <lineage>
        <taxon>Bacteria</taxon>
        <taxon>Bacillati</taxon>
        <taxon>Actinomycetota</taxon>
        <taxon>Actinomycetes</taxon>
        <taxon>Mycobacteriales</taxon>
        <taxon>Gordoniaceae</taxon>
        <taxon>Gordonia</taxon>
    </lineage>
</organism>
<proteinExistence type="predicted"/>
<gene>
    <name evidence="1" type="ORF">GII30_07070</name>
</gene>
<dbReference type="EMBL" id="CP045810">
    <property type="protein sequence ID" value="QHN38961.1"/>
    <property type="molecule type" value="Genomic_DNA"/>
</dbReference>
<accession>A0A857MC73</accession>
<evidence type="ECO:0000313" key="1">
    <source>
        <dbReference type="EMBL" id="QHN38961.1"/>
    </source>
</evidence>
<sequence length="141" mass="15286">MSSGPRATYPPERSPQSKRRWFIAGSAFVVIAGVALAVFAYFKFAETDVKGEATGYEIIDSHTVAVQFTLTRPDPSQPAACVVRGRSLDGSETGRREILIPPGHDTQVGFKTRVQTSQPPVIGEVFGCTTKIPAYLKADKE</sequence>
<name>A0A857MC73_9ACTN</name>